<reference evidence="3" key="1">
    <citation type="submission" date="2022-11" db="EMBL/GenBank/DDBJ databases">
        <title>Centuries of genome instability and evolution in soft-shell clam transmissible cancer (bioRxiv).</title>
        <authorList>
            <person name="Hart S.F.M."/>
            <person name="Yonemitsu M.A."/>
            <person name="Giersch R.M."/>
            <person name="Beal B.F."/>
            <person name="Arriagada G."/>
            <person name="Davis B.W."/>
            <person name="Ostrander E.A."/>
            <person name="Goff S.P."/>
            <person name="Metzger M.J."/>
        </authorList>
    </citation>
    <scope>NUCLEOTIDE SEQUENCE</scope>
    <source>
        <strain evidence="3">MELC-2E11</strain>
        <tissue evidence="3">Siphon/mantle</tissue>
    </source>
</reference>
<evidence type="ECO:0000256" key="1">
    <source>
        <dbReference type="SAM" id="SignalP"/>
    </source>
</evidence>
<feature type="domain" description="Ig-like" evidence="2">
    <location>
        <begin position="38"/>
        <end position="127"/>
    </location>
</feature>
<evidence type="ECO:0000313" key="4">
    <source>
        <dbReference type="Proteomes" id="UP001164746"/>
    </source>
</evidence>
<dbReference type="InterPro" id="IPR036179">
    <property type="entry name" value="Ig-like_dom_sf"/>
</dbReference>
<keyword evidence="1" id="KW-0732">Signal</keyword>
<evidence type="ECO:0000259" key="2">
    <source>
        <dbReference type="PROSITE" id="PS50835"/>
    </source>
</evidence>
<organism evidence="3 4">
    <name type="scientific">Mya arenaria</name>
    <name type="common">Soft-shell clam</name>
    <dbReference type="NCBI Taxonomy" id="6604"/>
    <lineage>
        <taxon>Eukaryota</taxon>
        <taxon>Metazoa</taxon>
        <taxon>Spiralia</taxon>
        <taxon>Lophotrochozoa</taxon>
        <taxon>Mollusca</taxon>
        <taxon>Bivalvia</taxon>
        <taxon>Autobranchia</taxon>
        <taxon>Heteroconchia</taxon>
        <taxon>Euheterodonta</taxon>
        <taxon>Imparidentia</taxon>
        <taxon>Neoheterodontei</taxon>
        <taxon>Myida</taxon>
        <taxon>Myoidea</taxon>
        <taxon>Myidae</taxon>
        <taxon>Mya</taxon>
    </lineage>
</organism>
<sequence length="272" mass="31216">MWNDMFLLKLLVLFFRLLSTEGKELKLWMFPEVVNEFQPLTLICDVEEVNETWIVDWIRNKTGTTELHLESPCASAMNSTEDYTISCLTNQQHNLTINNVTRLNHGDLWHCRDRNNTKYQSNGVVVQVRVVPPSVEITRPPTDFVTVYEEDEVFFECITSPGYFTSAITWYKVTIGSKDIIHANGSSVTELNDKKRLYRSWLTLAFSIRQDWTVVYCTTNNFMSLSNRVTIHVIKRNGVGDEAKENTSHSTKSSTVNRLTTAVYENTTIGAP</sequence>
<evidence type="ECO:0000313" key="3">
    <source>
        <dbReference type="EMBL" id="WAR17342.1"/>
    </source>
</evidence>
<feature type="chain" id="PRO_5046211623" description="Ig-like domain-containing protein" evidence="1">
    <location>
        <begin position="23"/>
        <end position="272"/>
    </location>
</feature>
<dbReference type="SUPFAM" id="SSF48726">
    <property type="entry name" value="Immunoglobulin"/>
    <property type="match status" value="2"/>
</dbReference>
<keyword evidence="4" id="KW-1185">Reference proteome</keyword>
<dbReference type="Proteomes" id="UP001164746">
    <property type="component" value="Chromosome 10"/>
</dbReference>
<feature type="signal peptide" evidence="1">
    <location>
        <begin position="1"/>
        <end position="22"/>
    </location>
</feature>
<gene>
    <name evidence="3" type="ORF">MAR_031936</name>
</gene>
<accession>A0ABY7F6U8</accession>
<protein>
    <recommendedName>
        <fullName evidence="2">Ig-like domain-containing protein</fullName>
    </recommendedName>
</protein>
<dbReference type="EMBL" id="CP111021">
    <property type="protein sequence ID" value="WAR17342.1"/>
    <property type="molecule type" value="Genomic_DNA"/>
</dbReference>
<dbReference type="InterPro" id="IPR013783">
    <property type="entry name" value="Ig-like_fold"/>
</dbReference>
<feature type="domain" description="Ig-like" evidence="2">
    <location>
        <begin position="133"/>
        <end position="230"/>
    </location>
</feature>
<proteinExistence type="predicted"/>
<name>A0ABY7F6U8_MYAAR</name>
<dbReference type="Gene3D" id="2.60.40.10">
    <property type="entry name" value="Immunoglobulins"/>
    <property type="match status" value="2"/>
</dbReference>
<dbReference type="InterPro" id="IPR007110">
    <property type="entry name" value="Ig-like_dom"/>
</dbReference>
<dbReference type="PROSITE" id="PS50835">
    <property type="entry name" value="IG_LIKE"/>
    <property type="match status" value="2"/>
</dbReference>